<proteinExistence type="predicted"/>
<gene>
    <name evidence="2" type="primary">arl6ip6</name>
</gene>
<dbReference type="Pfam" id="PF15062">
    <property type="entry name" value="ARL6IP6"/>
    <property type="match status" value="1"/>
</dbReference>
<dbReference type="RefSeq" id="XP_028321509.1">
    <property type="nucleotide sequence ID" value="XM_028465708.1"/>
</dbReference>
<feature type="transmembrane region" description="Helical" evidence="1">
    <location>
        <begin position="71"/>
        <end position="95"/>
    </location>
</feature>
<keyword evidence="3" id="KW-1185">Reference proteome</keyword>
<dbReference type="AlphaFoldDB" id="A0A8C5E8K7"/>
<evidence type="ECO:0008006" key="4">
    <source>
        <dbReference type="Google" id="ProtNLM"/>
    </source>
</evidence>
<organism evidence="2 3">
    <name type="scientific">Gouania willdenowi</name>
    <name type="common">Blunt-snouted clingfish</name>
    <name type="synonym">Lepadogaster willdenowi</name>
    <dbReference type="NCBI Taxonomy" id="441366"/>
    <lineage>
        <taxon>Eukaryota</taxon>
        <taxon>Metazoa</taxon>
        <taxon>Chordata</taxon>
        <taxon>Craniata</taxon>
        <taxon>Vertebrata</taxon>
        <taxon>Euteleostomi</taxon>
        <taxon>Actinopterygii</taxon>
        <taxon>Neopterygii</taxon>
        <taxon>Teleostei</taxon>
        <taxon>Neoteleostei</taxon>
        <taxon>Acanthomorphata</taxon>
        <taxon>Ovalentaria</taxon>
        <taxon>Blenniimorphae</taxon>
        <taxon>Blenniiformes</taxon>
        <taxon>Gobiesocoidei</taxon>
        <taxon>Gobiesocidae</taxon>
        <taxon>Gobiesocinae</taxon>
        <taxon>Gouania</taxon>
    </lineage>
</organism>
<keyword evidence="1" id="KW-0812">Transmembrane</keyword>
<dbReference type="OrthoDB" id="10070125at2759"/>
<evidence type="ECO:0000256" key="1">
    <source>
        <dbReference type="SAM" id="Phobius"/>
    </source>
</evidence>
<dbReference type="Ensembl" id="ENSGWIT00000019952.1">
    <property type="protein sequence ID" value="ENSGWIP00000018085.1"/>
    <property type="gene ID" value="ENSGWIG00000010042.1"/>
</dbReference>
<keyword evidence="1" id="KW-0472">Membrane</keyword>
<dbReference type="PANTHER" id="PTHR28640">
    <property type="entry name" value="ADP-RIBOSYLATION FACTOR-LIKE PROTEIN 6-INTERACTING PROTEIN 6"/>
    <property type="match status" value="1"/>
</dbReference>
<sequence>MARGVTERARQHDNQPATNGQKARLVLSVLASAAAAASVGGVCALLYPVIGELRAERVRRDDGTEERMLGFWSILVLCLLAFIICSSFSLMLTYLNSYRPGMAFPTFPLPTGNHPYYRDVSGYDVHWSYGVALLNGVMATLAVIWTLF</sequence>
<evidence type="ECO:0000313" key="2">
    <source>
        <dbReference type="Ensembl" id="ENSGWIP00000018085.1"/>
    </source>
</evidence>
<reference evidence="2" key="1">
    <citation type="submission" date="2020-06" db="EMBL/GenBank/DDBJ databases">
        <authorList>
            <consortium name="Wellcome Sanger Institute Data Sharing"/>
        </authorList>
    </citation>
    <scope>NUCLEOTIDE SEQUENCE [LARGE SCALE GENOMIC DNA]</scope>
</reference>
<accession>A0A8C5E8K7</accession>
<dbReference type="InterPro" id="IPR029383">
    <property type="entry name" value="ARL6IP6"/>
</dbReference>
<keyword evidence="1" id="KW-1133">Transmembrane helix</keyword>
<dbReference type="Proteomes" id="UP000694680">
    <property type="component" value="Chromosome 2"/>
</dbReference>
<dbReference type="GeneID" id="114475019"/>
<feature type="transmembrane region" description="Helical" evidence="1">
    <location>
        <begin position="25"/>
        <end position="50"/>
    </location>
</feature>
<evidence type="ECO:0000313" key="3">
    <source>
        <dbReference type="Proteomes" id="UP000694680"/>
    </source>
</evidence>
<name>A0A8C5E8K7_GOUWI</name>
<reference evidence="2" key="3">
    <citation type="submission" date="2025-09" db="UniProtKB">
        <authorList>
            <consortium name="Ensembl"/>
        </authorList>
    </citation>
    <scope>IDENTIFICATION</scope>
</reference>
<protein>
    <recommendedName>
        <fullName evidence="4">ADP-ribosylation factor-like protein 6-interacting protein 6</fullName>
    </recommendedName>
</protein>
<reference evidence="2" key="2">
    <citation type="submission" date="2025-08" db="UniProtKB">
        <authorList>
            <consortium name="Ensembl"/>
        </authorList>
    </citation>
    <scope>IDENTIFICATION</scope>
</reference>
<dbReference type="CTD" id="151188"/>
<feature type="transmembrane region" description="Helical" evidence="1">
    <location>
        <begin position="127"/>
        <end position="147"/>
    </location>
</feature>
<dbReference type="PANTHER" id="PTHR28640:SF1">
    <property type="entry name" value="ADP-RIBOSYLATION FACTOR-LIKE PROTEIN 6-INTERACTING PROTEIN 6"/>
    <property type="match status" value="1"/>
</dbReference>